<dbReference type="Proteomes" id="UP001370348">
    <property type="component" value="Chromosome"/>
</dbReference>
<dbReference type="PANTHER" id="PTHR40279:SF3">
    <property type="entry name" value="4-AMINOBENZOATE SYNTHASE"/>
    <property type="match status" value="1"/>
</dbReference>
<evidence type="ECO:0000313" key="3">
    <source>
        <dbReference type="Proteomes" id="UP001370348"/>
    </source>
</evidence>
<dbReference type="SMART" id="SM01236">
    <property type="entry name" value="Haem_oxygenase_2"/>
    <property type="match status" value="1"/>
</dbReference>
<keyword evidence="3" id="KW-1185">Reference proteome</keyword>
<dbReference type="EMBL" id="CP089984">
    <property type="protein sequence ID" value="WXB15272.1"/>
    <property type="molecule type" value="Genomic_DNA"/>
</dbReference>
<dbReference type="RefSeq" id="WP_394824897.1">
    <property type="nucleotide sequence ID" value="NZ_CP089984.1"/>
</dbReference>
<proteinExistence type="predicted"/>
<name>A0ABZ2LX12_9BACT</name>
<sequence length="345" mass="38955">MTESSIPSQLRELYARAMLRADPTDWPQLEGRAKAAAELGRRAFAERDRTAWEIVQAVEWRLHRASALRPNDPGDVLVLDALYRAEEATLPDEKPPAGLDPKSFCELLARTIAEHSSADGKLIGLMKDGNLSVEDWQFFGYQWVPAAIDFTRQIALCSLTLPRESAKFLYLNLYDEIGKGNPEFAHWNLLTKFLGPLGVRFDDESSILAWAAPEVLAMVNTQNRLIWHREPGWALGSMFLAERLVPSELDQVRKAALGIDLPKGSLDFFEDHVETDVGHAEDWLTIIRGMLETYEQQCVVHAAALQRGRVQRRAWDGAFEAWQVWKKTGVAPHVRFEELEGAARP</sequence>
<keyword evidence="1" id="KW-0560">Oxidoreductase</keyword>
<dbReference type="InterPro" id="IPR039068">
    <property type="entry name" value="PqqC-like"/>
</dbReference>
<dbReference type="PANTHER" id="PTHR40279">
    <property type="entry name" value="PQQC-LIKE PROTEIN"/>
    <property type="match status" value="1"/>
</dbReference>
<protein>
    <submittedName>
        <fullName evidence="2">Iron-containing redox enzyme family protein</fullName>
    </submittedName>
</protein>
<reference evidence="2 3" key="1">
    <citation type="submission" date="2021-12" db="EMBL/GenBank/DDBJ databases">
        <title>Discovery of the Pendulisporaceae a myxobacterial family with distinct sporulation behavior and unique specialized metabolism.</title>
        <authorList>
            <person name="Garcia R."/>
            <person name="Popoff A."/>
            <person name="Bader C.D."/>
            <person name="Loehr J."/>
            <person name="Walesch S."/>
            <person name="Walt C."/>
            <person name="Boldt J."/>
            <person name="Bunk B."/>
            <person name="Haeckl F.J.F.P.J."/>
            <person name="Gunesch A.P."/>
            <person name="Birkelbach J."/>
            <person name="Nuebel U."/>
            <person name="Pietschmann T."/>
            <person name="Bach T."/>
            <person name="Mueller R."/>
        </authorList>
    </citation>
    <scope>NUCLEOTIDE SEQUENCE [LARGE SCALE GENOMIC DNA]</scope>
    <source>
        <strain evidence="2 3">MSr11954</strain>
    </source>
</reference>
<organism evidence="2 3">
    <name type="scientific">Pendulispora albinea</name>
    <dbReference type="NCBI Taxonomy" id="2741071"/>
    <lineage>
        <taxon>Bacteria</taxon>
        <taxon>Pseudomonadati</taxon>
        <taxon>Myxococcota</taxon>
        <taxon>Myxococcia</taxon>
        <taxon>Myxococcales</taxon>
        <taxon>Sorangiineae</taxon>
        <taxon>Pendulisporaceae</taxon>
        <taxon>Pendulispora</taxon>
    </lineage>
</organism>
<evidence type="ECO:0000313" key="2">
    <source>
        <dbReference type="EMBL" id="WXB15272.1"/>
    </source>
</evidence>
<dbReference type="SUPFAM" id="SSF48613">
    <property type="entry name" value="Heme oxygenase-like"/>
    <property type="match status" value="1"/>
</dbReference>
<evidence type="ECO:0000256" key="1">
    <source>
        <dbReference type="ARBA" id="ARBA00023002"/>
    </source>
</evidence>
<dbReference type="InterPro" id="IPR016084">
    <property type="entry name" value="Haem_Oase-like_multi-hlx"/>
</dbReference>
<gene>
    <name evidence="2" type="ORF">LZC94_46560</name>
</gene>
<accession>A0ABZ2LX12</accession>
<dbReference type="Pfam" id="PF14518">
    <property type="entry name" value="Haem_oxygenas_2"/>
    <property type="match status" value="1"/>
</dbReference>
<dbReference type="Gene3D" id="1.20.910.10">
    <property type="entry name" value="Heme oxygenase-like"/>
    <property type="match status" value="1"/>
</dbReference>